<comment type="caution">
    <text evidence="1">The sequence shown here is derived from an EMBL/GenBank/DDBJ whole genome shotgun (WGS) entry which is preliminary data.</text>
</comment>
<evidence type="ECO:0000313" key="1">
    <source>
        <dbReference type="EMBL" id="EMI24681.1"/>
    </source>
</evidence>
<organism evidence="1 2">
    <name type="scientific">Rhodopirellula europaea SH398</name>
    <dbReference type="NCBI Taxonomy" id="1263868"/>
    <lineage>
        <taxon>Bacteria</taxon>
        <taxon>Pseudomonadati</taxon>
        <taxon>Planctomycetota</taxon>
        <taxon>Planctomycetia</taxon>
        <taxon>Pirellulales</taxon>
        <taxon>Pirellulaceae</taxon>
        <taxon>Rhodopirellula</taxon>
    </lineage>
</organism>
<accession>M5RZN2</accession>
<evidence type="ECO:0000313" key="2">
    <source>
        <dbReference type="Proteomes" id="UP000011996"/>
    </source>
</evidence>
<dbReference type="Proteomes" id="UP000011996">
    <property type="component" value="Unassembled WGS sequence"/>
</dbReference>
<name>M5RZN2_9BACT</name>
<gene>
    <name evidence="1" type="ORF">RESH_04728</name>
</gene>
<dbReference type="STRING" id="1263868.RESH_04728"/>
<reference evidence="1 2" key="1">
    <citation type="journal article" date="2013" name="Mar. Genomics">
        <title>Expression of sulfatases in Rhodopirellula baltica and the diversity of sulfatases in the genus Rhodopirellula.</title>
        <authorList>
            <person name="Wegner C.E."/>
            <person name="Richter-Heitmann T."/>
            <person name="Klindworth A."/>
            <person name="Klockow C."/>
            <person name="Richter M."/>
            <person name="Achstetter T."/>
            <person name="Glockner F.O."/>
            <person name="Harder J."/>
        </authorList>
    </citation>
    <scope>NUCLEOTIDE SEQUENCE [LARGE SCALE GENOMIC DNA]</scope>
    <source>
        <strain evidence="1 2">SH398</strain>
    </source>
</reference>
<sequence length="148" mass="16815">MESFNDTFSCGEVTSTNVTPASNRVGQTSFNVVASKRELMHDQFQIASVCVAIDGPDLSDHRLYVAVWDAHRFLYASLLTPCDVSNVPIDLRTRLRSVPFDRLYYFDINVDLLCSSWCSIMTPHAVEIKTECVLRFKDFGLLEDRDEP</sequence>
<protein>
    <submittedName>
        <fullName evidence="1">Uncharacterized protein</fullName>
    </submittedName>
</protein>
<proteinExistence type="predicted"/>
<dbReference type="AlphaFoldDB" id="M5RZN2"/>
<dbReference type="EMBL" id="ANOF01000152">
    <property type="protein sequence ID" value="EMI24681.1"/>
    <property type="molecule type" value="Genomic_DNA"/>
</dbReference>